<dbReference type="Gene3D" id="2.120.10.30">
    <property type="entry name" value="TolB, C-terminal domain"/>
    <property type="match status" value="1"/>
</dbReference>
<dbReference type="AlphaFoldDB" id="A0A4R9K962"/>
<dbReference type="Proteomes" id="UP000297693">
    <property type="component" value="Unassembled WGS sequence"/>
</dbReference>
<accession>A0A4R9K962</accession>
<dbReference type="InterPro" id="IPR011042">
    <property type="entry name" value="6-blade_b-propeller_TolB-like"/>
</dbReference>
<reference evidence="1" key="1">
    <citation type="journal article" date="2019" name="PLoS Negl. Trop. Dis.">
        <title>Revisiting the worldwide diversity of Leptospira species in the environment.</title>
        <authorList>
            <person name="Vincent A.T."/>
            <person name="Schiettekatte O."/>
            <person name="Bourhy P."/>
            <person name="Veyrier F.J."/>
            <person name="Picardeau M."/>
        </authorList>
    </citation>
    <scope>NUCLEOTIDE SEQUENCE [LARGE SCALE GENOMIC DNA]</scope>
    <source>
        <strain evidence="1">201702476</strain>
    </source>
</reference>
<feature type="non-terminal residue" evidence="1">
    <location>
        <position position="226"/>
    </location>
</feature>
<dbReference type="EMBL" id="RQGD01000005">
    <property type="protein sequence ID" value="TGL63188.1"/>
    <property type="molecule type" value="Genomic_DNA"/>
</dbReference>
<name>A0A4R9K962_9LEPT</name>
<comment type="caution">
    <text evidence="1">The sequence shown here is derived from an EMBL/GenBank/DDBJ whole genome shotgun (WGS) entry which is preliminary data.</text>
</comment>
<dbReference type="SUPFAM" id="SSF63825">
    <property type="entry name" value="YWTD domain"/>
    <property type="match status" value="1"/>
</dbReference>
<evidence type="ECO:0000313" key="2">
    <source>
        <dbReference type="Proteomes" id="UP000297693"/>
    </source>
</evidence>
<sequence>MFHTKILITIFILLITLPIFSQESKEYKLTDKAYGLAWDGVNFWFIDTSRRALIKINEIGEQEIFNLGLANLRGISFDQREGRLLVVAPKLILKIDPNTGGITDKISIPIPNIAGIASVGNFYYLLDLETSKVQIFDKGSSILVGGFFTDRTRPRDICYGRDSLWISDSSDNSIYRYDVKSGKITGSIKTNLKSVRGVLLSGSKLWVVDRENHEIKNIPFVETERF</sequence>
<keyword evidence="2" id="KW-1185">Reference proteome</keyword>
<gene>
    <name evidence="1" type="ORF">EHQ58_01740</name>
</gene>
<proteinExistence type="predicted"/>
<protein>
    <submittedName>
        <fullName evidence="1">Uncharacterized protein</fullName>
    </submittedName>
</protein>
<evidence type="ECO:0000313" key="1">
    <source>
        <dbReference type="EMBL" id="TGL63188.1"/>
    </source>
</evidence>
<organism evidence="1 2">
    <name type="scientific">Leptospira ognonensis</name>
    <dbReference type="NCBI Taxonomy" id="2484945"/>
    <lineage>
        <taxon>Bacteria</taxon>
        <taxon>Pseudomonadati</taxon>
        <taxon>Spirochaetota</taxon>
        <taxon>Spirochaetia</taxon>
        <taxon>Leptospirales</taxon>
        <taxon>Leptospiraceae</taxon>
        <taxon>Leptospira</taxon>
    </lineage>
</organism>